<sequence length="42" mass="4776">MQKCVFNYFGRRPAVFLLCAEKEKAVNGPLHVESPVTRRLLG</sequence>
<reference evidence="1" key="1">
    <citation type="submission" date="2014-11" db="EMBL/GenBank/DDBJ databases">
        <authorList>
            <person name="Amaro Gonzalez C."/>
        </authorList>
    </citation>
    <scope>NUCLEOTIDE SEQUENCE</scope>
</reference>
<dbReference type="EMBL" id="GBXM01101702">
    <property type="protein sequence ID" value="JAH06875.1"/>
    <property type="molecule type" value="Transcribed_RNA"/>
</dbReference>
<name>A0A0E9PS25_ANGAN</name>
<protein>
    <submittedName>
        <fullName evidence="1">Uncharacterized protein</fullName>
    </submittedName>
</protein>
<evidence type="ECO:0000313" key="1">
    <source>
        <dbReference type="EMBL" id="JAH06875.1"/>
    </source>
</evidence>
<reference evidence="1" key="2">
    <citation type="journal article" date="2015" name="Fish Shellfish Immunol.">
        <title>Early steps in the European eel (Anguilla anguilla)-Vibrio vulnificus interaction in the gills: Role of the RtxA13 toxin.</title>
        <authorList>
            <person name="Callol A."/>
            <person name="Pajuelo D."/>
            <person name="Ebbesson L."/>
            <person name="Teles M."/>
            <person name="MacKenzie S."/>
            <person name="Amaro C."/>
        </authorList>
    </citation>
    <scope>NUCLEOTIDE SEQUENCE</scope>
</reference>
<dbReference type="AlphaFoldDB" id="A0A0E9PS25"/>
<organism evidence="1">
    <name type="scientific">Anguilla anguilla</name>
    <name type="common">European freshwater eel</name>
    <name type="synonym">Muraena anguilla</name>
    <dbReference type="NCBI Taxonomy" id="7936"/>
    <lineage>
        <taxon>Eukaryota</taxon>
        <taxon>Metazoa</taxon>
        <taxon>Chordata</taxon>
        <taxon>Craniata</taxon>
        <taxon>Vertebrata</taxon>
        <taxon>Euteleostomi</taxon>
        <taxon>Actinopterygii</taxon>
        <taxon>Neopterygii</taxon>
        <taxon>Teleostei</taxon>
        <taxon>Anguilliformes</taxon>
        <taxon>Anguillidae</taxon>
        <taxon>Anguilla</taxon>
    </lineage>
</organism>
<proteinExistence type="predicted"/>
<accession>A0A0E9PS25</accession>